<evidence type="ECO:0000256" key="1">
    <source>
        <dbReference type="ARBA" id="ARBA00010021"/>
    </source>
</evidence>
<dbReference type="OrthoDB" id="9809841at2"/>
<feature type="domain" description="3-octaprenyl-4-hydroxybenzoate carboxy-lyase-like C-terminal" evidence="4">
    <location>
        <begin position="367"/>
        <end position="490"/>
    </location>
</feature>
<dbReference type="HOGENOM" id="CLU_023348_4_1_5"/>
<dbReference type="PATRIC" id="fig|504832.7.peg.3086"/>
<dbReference type="Pfam" id="PF01977">
    <property type="entry name" value="UbiD"/>
    <property type="match status" value="1"/>
</dbReference>
<comment type="similarity">
    <text evidence="1">Belongs to the UbiD family.</text>
</comment>
<dbReference type="KEGG" id="oca:OCAR_5035"/>
<protein>
    <submittedName>
        <fullName evidence="5">3-octaprenyl-4-hydroxybenzoate carboxy-lyase UbiD</fullName>
        <ecNumber evidence="5">4.1.1.-</ecNumber>
    </submittedName>
</protein>
<dbReference type="Gene3D" id="3.40.1670.10">
    <property type="entry name" value="UbiD C-terminal domain-like"/>
    <property type="match status" value="1"/>
</dbReference>
<dbReference type="PANTHER" id="PTHR30108:SF17">
    <property type="entry name" value="FERULIC ACID DECARBOXYLASE 1"/>
    <property type="match status" value="1"/>
</dbReference>
<dbReference type="eggNOG" id="COG0043">
    <property type="taxonomic scope" value="Bacteria"/>
</dbReference>
<evidence type="ECO:0000259" key="4">
    <source>
        <dbReference type="Pfam" id="PF20696"/>
    </source>
</evidence>
<evidence type="ECO:0000313" key="5">
    <source>
        <dbReference type="EMBL" id="AEI07615.1"/>
    </source>
</evidence>
<dbReference type="GO" id="GO:0005829">
    <property type="term" value="C:cytosol"/>
    <property type="evidence" value="ECO:0007669"/>
    <property type="project" value="TreeGrafter"/>
</dbReference>
<name>B6JBV4_AFIC5</name>
<dbReference type="InterPro" id="IPR049383">
    <property type="entry name" value="UbiD-like_N"/>
</dbReference>
<feature type="domain" description="3-octaprenyl-4-hydroxybenzoate carboxy-lyase-like N-terminal" evidence="3">
    <location>
        <begin position="43"/>
        <end position="124"/>
    </location>
</feature>
<dbReference type="Pfam" id="PF20695">
    <property type="entry name" value="UbiD_N"/>
    <property type="match status" value="1"/>
</dbReference>
<keyword evidence="6" id="KW-1185">Reference proteome</keyword>
<dbReference type="InterPro" id="IPR002830">
    <property type="entry name" value="UbiD"/>
</dbReference>
<dbReference type="STRING" id="504832.OCA5_c29240"/>
<proteinExistence type="inferred from homology"/>
<sequence length="535" mass="59741">MSENNESRSFLLHERCDQFLLEASETPLLRRDQPLFANLRNFLSRLEKEGQLVRIREPVPVVHEMTEIHRRVLHASGPALLFEQPIKADGAIAEMPILLNLFGSRERVAWGLGVSPEHLPNLGQALAELSEPQPPHSFSDAMAKLPLARAVMAMRPKTVETPPVHDIVWRGDSIDLTRLPIQICWPHEPAPLITWPMVITKAPDDEADSNVNVGVYRMQVIGRDRAILRWLAHRGGARHHHLWKERGLDMPVAIAIGADPATILTAALPLPETLSEFRFAGLLRGARLPLAHCVSVPLMVPAEAEIVIEGTVSPHETAPEGPYGDHTGYYNAVENFPVMRVSAITMRRQPIYLSTFTGRPPDEPSRIGEVFNELLVPLVRKRIPEVVDLWLPPEACSYRIAVASIAKRYPGQARRVMLALWSLLPQLTYTKFLILVDPDINVRDWSDVMWAVATRTDPSRDFLTLTDTPIDYLDFASPKPGLGGKVGIDATTKIPPETDREWGRLLTMDEAVIARVNEIWERLGLPSNPGAAGKQ</sequence>
<dbReference type="SUPFAM" id="SSF143968">
    <property type="entry name" value="UbiD C-terminal domain-like"/>
    <property type="match status" value="1"/>
</dbReference>
<dbReference type="InterPro" id="IPR049381">
    <property type="entry name" value="UbiD-like_C"/>
</dbReference>
<dbReference type="PANTHER" id="PTHR30108">
    <property type="entry name" value="3-OCTAPRENYL-4-HYDROXYBENZOATE CARBOXY-LYASE-RELATED"/>
    <property type="match status" value="1"/>
</dbReference>
<dbReference type="EC" id="4.1.1.-" evidence="5"/>
<dbReference type="AlphaFoldDB" id="B6JBV4"/>
<dbReference type="KEGG" id="ocg:OCA5_c29240"/>
<evidence type="ECO:0000313" key="6">
    <source>
        <dbReference type="Proteomes" id="UP000007730"/>
    </source>
</evidence>
<organism evidence="5 6">
    <name type="scientific">Afipia carboxidovorans (strain ATCC 49405 / DSM 1227 / KCTC 32145 / OM5)</name>
    <name type="common">Oligotropha carboxidovorans</name>
    <dbReference type="NCBI Taxonomy" id="504832"/>
    <lineage>
        <taxon>Bacteria</taxon>
        <taxon>Pseudomonadati</taxon>
        <taxon>Pseudomonadota</taxon>
        <taxon>Alphaproteobacteria</taxon>
        <taxon>Hyphomicrobiales</taxon>
        <taxon>Nitrobacteraceae</taxon>
        <taxon>Afipia</taxon>
    </lineage>
</organism>
<dbReference type="FunFam" id="3.40.1670.10:FF:000001">
    <property type="entry name" value="3-octaprenyl-4-hydroxybenzoate carboxy-lyase"/>
    <property type="match status" value="1"/>
</dbReference>
<gene>
    <name evidence="5" type="primary">ubiD</name>
    <name evidence="5" type="ordered locus">OCA5_c29240</name>
</gene>
<reference evidence="5 6" key="1">
    <citation type="journal article" date="2011" name="J. Bacteriol.">
        <title>Complete genome sequences of the chemolithoautotrophic Oligotropha carboxidovorans strains OM4 and OM5.</title>
        <authorList>
            <person name="Volland S."/>
            <person name="Rachinger M."/>
            <person name="Strittmatter A."/>
            <person name="Daniel R."/>
            <person name="Gottschalk G."/>
            <person name="Meyer O."/>
        </authorList>
    </citation>
    <scope>NUCLEOTIDE SEQUENCE [LARGE SCALE GENOMIC DNA]</scope>
    <source>
        <strain evidence="6">ATCC 49405 / DSM 1227 / KCTC 32145 / OM5</strain>
    </source>
</reference>
<dbReference type="Pfam" id="PF20696">
    <property type="entry name" value="UbiD_C"/>
    <property type="match status" value="1"/>
</dbReference>
<dbReference type="SUPFAM" id="SSF50475">
    <property type="entry name" value="FMN-binding split barrel"/>
    <property type="match status" value="1"/>
</dbReference>
<keyword evidence="5" id="KW-0456">Lyase</keyword>
<dbReference type="NCBIfam" id="TIGR00148">
    <property type="entry name" value="UbiD family decarboxylase"/>
    <property type="match status" value="1"/>
</dbReference>
<dbReference type="EMBL" id="CP002826">
    <property type="protein sequence ID" value="AEI07615.1"/>
    <property type="molecule type" value="Genomic_DNA"/>
</dbReference>
<accession>B6JBV4</accession>
<feature type="domain" description="3-octaprenyl-4-hydroxybenzoate carboxy-lyase-like Rift-related" evidence="2">
    <location>
        <begin position="159"/>
        <end position="360"/>
    </location>
</feature>
<dbReference type="Gene3D" id="1.20.5.570">
    <property type="entry name" value="Single helix bin"/>
    <property type="match status" value="1"/>
</dbReference>
<dbReference type="InterPro" id="IPR048304">
    <property type="entry name" value="UbiD_Rift_dom"/>
</dbReference>
<evidence type="ECO:0000259" key="3">
    <source>
        <dbReference type="Pfam" id="PF20695"/>
    </source>
</evidence>
<dbReference type="GO" id="GO:0008694">
    <property type="term" value="F:4-hydroxy-3-polyprenylbenzoate decarboxylase activity"/>
    <property type="evidence" value="ECO:0007669"/>
    <property type="project" value="TreeGrafter"/>
</dbReference>
<dbReference type="Proteomes" id="UP000007730">
    <property type="component" value="Chromosome"/>
</dbReference>
<dbReference type="GO" id="GO:0006744">
    <property type="term" value="P:ubiquinone biosynthetic process"/>
    <property type="evidence" value="ECO:0007669"/>
    <property type="project" value="TreeGrafter"/>
</dbReference>
<evidence type="ECO:0000259" key="2">
    <source>
        <dbReference type="Pfam" id="PF01977"/>
    </source>
</evidence>